<dbReference type="Pfam" id="PF16925">
    <property type="entry name" value="TetR_C_13"/>
    <property type="match status" value="1"/>
</dbReference>
<dbReference type="PANTHER" id="PTHR47506:SF1">
    <property type="entry name" value="HTH-TYPE TRANSCRIPTIONAL REGULATOR YJDC"/>
    <property type="match status" value="1"/>
</dbReference>
<feature type="DNA-binding region" description="H-T-H motif" evidence="4">
    <location>
        <begin position="29"/>
        <end position="48"/>
    </location>
</feature>
<keyword evidence="2 4" id="KW-0238">DNA-binding</keyword>
<evidence type="ECO:0000256" key="2">
    <source>
        <dbReference type="ARBA" id="ARBA00023125"/>
    </source>
</evidence>
<keyword evidence="7" id="KW-1185">Reference proteome</keyword>
<evidence type="ECO:0000256" key="3">
    <source>
        <dbReference type="ARBA" id="ARBA00023163"/>
    </source>
</evidence>
<dbReference type="InterPro" id="IPR009057">
    <property type="entry name" value="Homeodomain-like_sf"/>
</dbReference>
<keyword evidence="3" id="KW-0804">Transcription</keyword>
<feature type="domain" description="HTH tetR-type" evidence="5">
    <location>
        <begin position="6"/>
        <end position="66"/>
    </location>
</feature>
<accession>A0ABP9Q418</accession>
<dbReference type="PROSITE" id="PS50977">
    <property type="entry name" value="HTH_TETR_2"/>
    <property type="match status" value="1"/>
</dbReference>
<evidence type="ECO:0000256" key="1">
    <source>
        <dbReference type="ARBA" id="ARBA00023015"/>
    </source>
</evidence>
<dbReference type="Gene3D" id="1.10.10.60">
    <property type="entry name" value="Homeodomain-like"/>
    <property type="match status" value="1"/>
</dbReference>
<dbReference type="InterPro" id="IPR023772">
    <property type="entry name" value="DNA-bd_HTH_TetR-type_CS"/>
</dbReference>
<dbReference type="Gene3D" id="1.10.357.10">
    <property type="entry name" value="Tetracycline Repressor, domain 2"/>
    <property type="match status" value="1"/>
</dbReference>
<dbReference type="Proteomes" id="UP001428817">
    <property type="component" value="Unassembled WGS sequence"/>
</dbReference>
<dbReference type="EMBL" id="BAABJP010000010">
    <property type="protein sequence ID" value="GAA5154980.1"/>
    <property type="molecule type" value="Genomic_DNA"/>
</dbReference>
<sequence length="193" mass="20847">MPRPREFDESAAVAAAMETFWSRGYEATSTADLCAATGLGRGSLYNAFGSKHALYEVALRHYVDQGLAAQVEILRAPGTPTERLRALMIWVIDTDLADPNKRGCLAINASVETAGRTGAVPDTTRGHFRRLENLLTEVITEGRRSGEFDAAGEPAALARTFMSTYYGLRVLTKVIDDRAALLEVVSGAVAALR</sequence>
<protein>
    <submittedName>
        <fullName evidence="6">TetR/AcrR family transcriptional regulator</fullName>
    </submittedName>
</protein>
<dbReference type="InterPro" id="IPR036271">
    <property type="entry name" value="Tet_transcr_reg_TetR-rel_C_sf"/>
</dbReference>
<dbReference type="Pfam" id="PF00440">
    <property type="entry name" value="TetR_N"/>
    <property type="match status" value="1"/>
</dbReference>
<dbReference type="InterPro" id="IPR001647">
    <property type="entry name" value="HTH_TetR"/>
</dbReference>
<dbReference type="PROSITE" id="PS01081">
    <property type="entry name" value="HTH_TETR_1"/>
    <property type="match status" value="1"/>
</dbReference>
<evidence type="ECO:0000313" key="7">
    <source>
        <dbReference type="Proteomes" id="UP001428817"/>
    </source>
</evidence>
<name>A0ABP9Q418_9PSEU</name>
<dbReference type="PRINTS" id="PR00455">
    <property type="entry name" value="HTHTETR"/>
</dbReference>
<reference evidence="7" key="1">
    <citation type="journal article" date="2019" name="Int. J. Syst. Evol. Microbiol.">
        <title>The Global Catalogue of Microorganisms (GCM) 10K type strain sequencing project: providing services to taxonomists for standard genome sequencing and annotation.</title>
        <authorList>
            <consortium name="The Broad Institute Genomics Platform"/>
            <consortium name="The Broad Institute Genome Sequencing Center for Infectious Disease"/>
            <person name="Wu L."/>
            <person name="Ma J."/>
        </authorList>
    </citation>
    <scope>NUCLEOTIDE SEQUENCE [LARGE SCALE GENOMIC DNA]</scope>
    <source>
        <strain evidence="7">JCM 18303</strain>
    </source>
</reference>
<evidence type="ECO:0000259" key="5">
    <source>
        <dbReference type="PROSITE" id="PS50977"/>
    </source>
</evidence>
<dbReference type="RefSeq" id="WP_185063839.1">
    <property type="nucleotide sequence ID" value="NZ_BAABJP010000010.1"/>
</dbReference>
<evidence type="ECO:0000313" key="6">
    <source>
        <dbReference type="EMBL" id="GAA5154980.1"/>
    </source>
</evidence>
<evidence type="ECO:0000256" key="4">
    <source>
        <dbReference type="PROSITE-ProRule" id="PRU00335"/>
    </source>
</evidence>
<gene>
    <name evidence="6" type="ORF">GCM10023321_27550</name>
</gene>
<dbReference type="InterPro" id="IPR011075">
    <property type="entry name" value="TetR_C"/>
</dbReference>
<dbReference type="PANTHER" id="PTHR47506">
    <property type="entry name" value="TRANSCRIPTIONAL REGULATORY PROTEIN"/>
    <property type="match status" value="1"/>
</dbReference>
<organism evidence="6 7">
    <name type="scientific">Pseudonocardia eucalypti</name>
    <dbReference type="NCBI Taxonomy" id="648755"/>
    <lineage>
        <taxon>Bacteria</taxon>
        <taxon>Bacillati</taxon>
        <taxon>Actinomycetota</taxon>
        <taxon>Actinomycetes</taxon>
        <taxon>Pseudonocardiales</taxon>
        <taxon>Pseudonocardiaceae</taxon>
        <taxon>Pseudonocardia</taxon>
    </lineage>
</organism>
<keyword evidence="1" id="KW-0805">Transcription regulation</keyword>
<proteinExistence type="predicted"/>
<dbReference type="SUPFAM" id="SSF48498">
    <property type="entry name" value="Tetracyclin repressor-like, C-terminal domain"/>
    <property type="match status" value="1"/>
</dbReference>
<comment type="caution">
    <text evidence="6">The sequence shown here is derived from an EMBL/GenBank/DDBJ whole genome shotgun (WGS) entry which is preliminary data.</text>
</comment>
<dbReference type="SUPFAM" id="SSF46689">
    <property type="entry name" value="Homeodomain-like"/>
    <property type="match status" value="1"/>
</dbReference>